<protein>
    <submittedName>
        <fullName evidence="1">Uncharacterized protein</fullName>
    </submittedName>
</protein>
<accession>A0ACD5W3Y3</accession>
<organism evidence="1 2">
    <name type="scientific">Avena sativa</name>
    <name type="common">Oat</name>
    <dbReference type="NCBI Taxonomy" id="4498"/>
    <lineage>
        <taxon>Eukaryota</taxon>
        <taxon>Viridiplantae</taxon>
        <taxon>Streptophyta</taxon>
        <taxon>Embryophyta</taxon>
        <taxon>Tracheophyta</taxon>
        <taxon>Spermatophyta</taxon>
        <taxon>Magnoliopsida</taxon>
        <taxon>Liliopsida</taxon>
        <taxon>Poales</taxon>
        <taxon>Poaceae</taxon>
        <taxon>BOP clade</taxon>
        <taxon>Pooideae</taxon>
        <taxon>Poodae</taxon>
        <taxon>Poeae</taxon>
        <taxon>Poeae Chloroplast Group 1 (Aveneae type)</taxon>
        <taxon>Aveninae</taxon>
        <taxon>Avena</taxon>
    </lineage>
</organism>
<keyword evidence="2" id="KW-1185">Reference proteome</keyword>
<proteinExistence type="predicted"/>
<evidence type="ECO:0000313" key="1">
    <source>
        <dbReference type="EnsemblPlants" id="AVESA.00010b.r2.3DG0560770.1.CDS"/>
    </source>
</evidence>
<reference evidence="1" key="1">
    <citation type="submission" date="2021-05" db="EMBL/GenBank/DDBJ databases">
        <authorList>
            <person name="Scholz U."/>
            <person name="Mascher M."/>
            <person name="Fiebig A."/>
        </authorList>
    </citation>
    <scope>NUCLEOTIDE SEQUENCE [LARGE SCALE GENOMIC DNA]</scope>
</reference>
<dbReference type="Proteomes" id="UP001732700">
    <property type="component" value="Chromosome 3D"/>
</dbReference>
<sequence length="617" mass="70063">MARPDMVQSKLRVVQCDDEYMTEERQNNTNQDAESSDFNGEEGFTESDDEEDEDNHDDTSDNSQDENTETIKRGRTKLKQTWNLPKGRRIVVNCNDLNQPIGKEAGRLGYFLGTVARNGKLCSLSYTDWRKLIGERDKNTDEQRNKKDILDQVKMRFLYPSRLEKYILKTIGQRWRQHKSNLKSLFFDESKSMEANNTNVPKGVIKDQWISLVTNWMSQKAKRQKDPEKKNPHRAVLYIHTHQHKSDKDKTIINEHVVELKNILSKRPDLADTSSGKTAWKGDALNTILGADKPGHVHGLGLVPNPNQFFGVSSSRHFQDMHLTSLEDTQNEDLLAFRLQLEKVEEHIKNQDAKILELSEKSSERQGSASQISSSRDAPGVAQKNSKRKRVYGDLRSQQFDSVGQRNNVMSKENFLNDMEMQQPNKRPAKNKNNKTLAHNQNVQSRKERAIAEKDQGIDLQHNHRLECFEVPSTNTNKETLLHDVNAQPMKESASVEKHGGQNMKISKAGSTTKHANKQQCSTTNCLDANSIDVGTIIFLKSFGNPNKNVALATLQSRDPEYTVEGVKLGNQFWAVRVDATLAKSDELIRPLKKVKIIGHAAGLTIAWPSTFISKIN</sequence>
<reference evidence="1" key="2">
    <citation type="submission" date="2025-09" db="UniProtKB">
        <authorList>
            <consortium name="EnsemblPlants"/>
        </authorList>
    </citation>
    <scope>IDENTIFICATION</scope>
</reference>
<dbReference type="EnsemblPlants" id="AVESA.00010b.r2.3DG0560770.1">
    <property type="protein sequence ID" value="AVESA.00010b.r2.3DG0560770.1.CDS"/>
    <property type="gene ID" value="AVESA.00010b.r2.3DG0560770"/>
</dbReference>
<name>A0ACD5W3Y3_AVESA</name>
<evidence type="ECO:0000313" key="2">
    <source>
        <dbReference type="Proteomes" id="UP001732700"/>
    </source>
</evidence>